<evidence type="ECO:0000313" key="1">
    <source>
        <dbReference type="EMBL" id="KAK3242790.1"/>
    </source>
</evidence>
<comment type="caution">
    <text evidence="1">The sequence shown here is derived from an EMBL/GenBank/DDBJ whole genome shotgun (WGS) entry which is preliminary data.</text>
</comment>
<dbReference type="EMBL" id="LGRX02033118">
    <property type="protein sequence ID" value="KAK3242790.1"/>
    <property type="molecule type" value="Genomic_DNA"/>
</dbReference>
<protein>
    <submittedName>
        <fullName evidence="1">Uncharacterized protein</fullName>
    </submittedName>
</protein>
<dbReference type="Proteomes" id="UP001190700">
    <property type="component" value="Unassembled WGS sequence"/>
</dbReference>
<accession>A0AAE0BVT7</accession>
<evidence type="ECO:0000313" key="2">
    <source>
        <dbReference type="Proteomes" id="UP001190700"/>
    </source>
</evidence>
<reference evidence="1 2" key="1">
    <citation type="journal article" date="2015" name="Genome Biol. Evol.">
        <title>Comparative Genomics of a Bacterivorous Green Alga Reveals Evolutionary Causalities and Consequences of Phago-Mixotrophic Mode of Nutrition.</title>
        <authorList>
            <person name="Burns J.A."/>
            <person name="Paasch A."/>
            <person name="Narechania A."/>
            <person name="Kim E."/>
        </authorList>
    </citation>
    <scope>NUCLEOTIDE SEQUENCE [LARGE SCALE GENOMIC DNA]</scope>
    <source>
        <strain evidence="1 2">PLY_AMNH</strain>
    </source>
</reference>
<dbReference type="AlphaFoldDB" id="A0AAE0BVT7"/>
<gene>
    <name evidence="1" type="ORF">CYMTET_47535</name>
</gene>
<sequence length="111" mass="12764">MTGVNIFPYCSPVSLDSWWGRLWYTNVKPGLSVQAPCTVKLKDWRLACLKYVLQIFLFLFLVRTMFQDQTYLYNEVPLGLVSGCPDWRPLVPMAMAQTLSFAPVMGTRCFD</sequence>
<organism evidence="1 2">
    <name type="scientific">Cymbomonas tetramitiformis</name>
    <dbReference type="NCBI Taxonomy" id="36881"/>
    <lineage>
        <taxon>Eukaryota</taxon>
        <taxon>Viridiplantae</taxon>
        <taxon>Chlorophyta</taxon>
        <taxon>Pyramimonadophyceae</taxon>
        <taxon>Pyramimonadales</taxon>
        <taxon>Pyramimonadaceae</taxon>
        <taxon>Cymbomonas</taxon>
    </lineage>
</organism>
<name>A0AAE0BVT7_9CHLO</name>
<proteinExistence type="predicted"/>
<keyword evidence="2" id="KW-1185">Reference proteome</keyword>